<dbReference type="Pfam" id="PF05348">
    <property type="entry name" value="UMP1"/>
    <property type="match status" value="1"/>
</dbReference>
<dbReference type="GO" id="GO:0043248">
    <property type="term" value="P:proteasome assembly"/>
    <property type="evidence" value="ECO:0007669"/>
    <property type="project" value="InterPro"/>
</dbReference>
<dbReference type="AlphaFoldDB" id="A0A7R9E0L1"/>
<keyword evidence="1" id="KW-0143">Chaperone</keyword>
<gene>
    <name evidence="3" type="ORF">TMSB3V08_LOCUS1005</name>
</gene>
<dbReference type="PANTHER" id="PTHR12828">
    <property type="entry name" value="PROTEASOME MATURATION PROTEIN UMP1"/>
    <property type="match status" value="1"/>
</dbReference>
<name>A0A7R9E0L1_9NEOP</name>
<dbReference type="GO" id="GO:0005634">
    <property type="term" value="C:nucleus"/>
    <property type="evidence" value="ECO:0007669"/>
    <property type="project" value="TreeGrafter"/>
</dbReference>
<evidence type="ECO:0000313" key="3">
    <source>
        <dbReference type="EMBL" id="CAD7424038.1"/>
    </source>
</evidence>
<reference evidence="3" key="1">
    <citation type="submission" date="2020-11" db="EMBL/GenBank/DDBJ databases">
        <authorList>
            <person name="Tran Van P."/>
        </authorList>
    </citation>
    <scope>NUCLEOTIDE SEQUENCE</scope>
</reference>
<dbReference type="PANTHER" id="PTHR12828:SF3">
    <property type="entry name" value="PROTEASOME MATURATION PROTEIN"/>
    <property type="match status" value="1"/>
</dbReference>
<evidence type="ECO:0000256" key="1">
    <source>
        <dbReference type="ARBA" id="ARBA00023186"/>
    </source>
</evidence>
<proteinExistence type="inferred from homology"/>
<accession>A0A7R9E0L1</accession>
<dbReference type="EMBL" id="OB792746">
    <property type="protein sequence ID" value="CAD7424038.1"/>
    <property type="molecule type" value="Genomic_DNA"/>
</dbReference>
<evidence type="ECO:0008006" key="4">
    <source>
        <dbReference type="Google" id="ProtNLM"/>
    </source>
</evidence>
<evidence type="ECO:0000256" key="2">
    <source>
        <dbReference type="ARBA" id="ARBA00043974"/>
    </source>
</evidence>
<comment type="similarity">
    <text evidence="2">Belongs to the POMP/UMP1 family.</text>
</comment>
<dbReference type="GO" id="GO:0005737">
    <property type="term" value="C:cytoplasm"/>
    <property type="evidence" value="ECO:0007669"/>
    <property type="project" value="TreeGrafter"/>
</dbReference>
<protein>
    <recommendedName>
        <fullName evidence="4">Proteasome maturation protein</fullName>
    </recommendedName>
</protein>
<dbReference type="InterPro" id="IPR008012">
    <property type="entry name" value="Ump1"/>
</dbReference>
<sequence>MKINPLINWRWARCADYMTPPIHKCNTTISNDGSFGLPSVKPKPGGFESLDIHEGHYGVPDVMTYGLSSTRPNVASSHPLEQSEKMYTKNKELMHMTMLRNLQGLHAPLRLTMELRAAEKVGRLPFLPSSNFMRDVLSGRDEEIGFEDFLNTAEFREQMGQPHAVLEKQLGIL</sequence>
<organism evidence="3">
    <name type="scientific">Timema monikensis</name>
    <dbReference type="NCBI Taxonomy" id="170555"/>
    <lineage>
        <taxon>Eukaryota</taxon>
        <taxon>Metazoa</taxon>
        <taxon>Ecdysozoa</taxon>
        <taxon>Arthropoda</taxon>
        <taxon>Hexapoda</taxon>
        <taxon>Insecta</taxon>
        <taxon>Pterygota</taxon>
        <taxon>Neoptera</taxon>
        <taxon>Polyneoptera</taxon>
        <taxon>Phasmatodea</taxon>
        <taxon>Timematodea</taxon>
        <taxon>Timematoidea</taxon>
        <taxon>Timematidae</taxon>
        <taxon>Timema</taxon>
    </lineage>
</organism>